<dbReference type="Proteomes" id="UP000606274">
    <property type="component" value="Unassembled WGS sequence"/>
</dbReference>
<keyword evidence="13" id="KW-1185">Reference proteome</keyword>
<dbReference type="Pfam" id="PF00079">
    <property type="entry name" value="Serpin"/>
    <property type="match status" value="1"/>
</dbReference>
<dbReference type="GO" id="GO:0030199">
    <property type="term" value="P:collagen fibril organization"/>
    <property type="evidence" value="ECO:0007669"/>
    <property type="project" value="TreeGrafter"/>
</dbReference>
<evidence type="ECO:0000259" key="11">
    <source>
        <dbReference type="SMART" id="SM00093"/>
    </source>
</evidence>
<dbReference type="InterPro" id="IPR023796">
    <property type="entry name" value="Serpin_dom"/>
</dbReference>
<dbReference type="InterPro" id="IPR042185">
    <property type="entry name" value="Serpin_sf_2"/>
</dbReference>
<evidence type="ECO:0000256" key="7">
    <source>
        <dbReference type="ARBA" id="ARBA00023186"/>
    </source>
</evidence>
<evidence type="ECO:0000256" key="10">
    <source>
        <dbReference type="RuleBase" id="RU000411"/>
    </source>
</evidence>
<dbReference type="PANTHER" id="PTHR11461:SF27">
    <property type="entry name" value="SERPIN H1"/>
    <property type="match status" value="1"/>
</dbReference>
<dbReference type="GO" id="GO:0005615">
    <property type="term" value="C:extracellular space"/>
    <property type="evidence" value="ECO:0007669"/>
    <property type="project" value="InterPro"/>
</dbReference>
<proteinExistence type="inferred from homology"/>
<dbReference type="SMART" id="SM00093">
    <property type="entry name" value="SERPIN"/>
    <property type="match status" value="1"/>
</dbReference>
<accession>A0A8T0B6D1</accession>
<organism evidence="12 13">
    <name type="scientific">Silurus meridionalis</name>
    <name type="common">Southern catfish</name>
    <name type="synonym">Silurus soldatovi meridionalis</name>
    <dbReference type="NCBI Taxonomy" id="175797"/>
    <lineage>
        <taxon>Eukaryota</taxon>
        <taxon>Metazoa</taxon>
        <taxon>Chordata</taxon>
        <taxon>Craniata</taxon>
        <taxon>Vertebrata</taxon>
        <taxon>Euteleostomi</taxon>
        <taxon>Actinopterygii</taxon>
        <taxon>Neopterygii</taxon>
        <taxon>Teleostei</taxon>
        <taxon>Ostariophysi</taxon>
        <taxon>Siluriformes</taxon>
        <taxon>Siluridae</taxon>
        <taxon>Silurus</taxon>
    </lineage>
</organism>
<evidence type="ECO:0000256" key="1">
    <source>
        <dbReference type="ARBA" id="ARBA00004319"/>
    </source>
</evidence>
<evidence type="ECO:0000313" key="13">
    <source>
        <dbReference type="Proteomes" id="UP000606274"/>
    </source>
</evidence>
<dbReference type="EMBL" id="JABFDY010000011">
    <property type="protein sequence ID" value="KAF7700953.1"/>
    <property type="molecule type" value="Genomic_DNA"/>
</dbReference>
<evidence type="ECO:0000256" key="8">
    <source>
        <dbReference type="ARBA" id="ARBA00025405"/>
    </source>
</evidence>
<keyword evidence="6" id="KW-0325">Glycoprotein</keyword>
<gene>
    <name evidence="12" type="ORF">HF521_002118</name>
</gene>
<protein>
    <recommendedName>
        <fullName evidence="3">Serpin H1</fullName>
    </recommendedName>
    <alternativeName>
        <fullName evidence="9">Collagen-binding protein</fullName>
    </alternativeName>
</protein>
<evidence type="ECO:0000256" key="9">
    <source>
        <dbReference type="ARBA" id="ARBA00030441"/>
    </source>
</evidence>
<evidence type="ECO:0000256" key="6">
    <source>
        <dbReference type="ARBA" id="ARBA00023180"/>
    </source>
</evidence>
<dbReference type="Gene3D" id="3.30.497.10">
    <property type="entry name" value="Antithrombin, subunit I, domain 2"/>
    <property type="match status" value="1"/>
</dbReference>
<keyword evidence="4" id="KW-0732">Signal</keyword>
<keyword evidence="7" id="KW-0143">Chaperone</keyword>
<dbReference type="PROSITE" id="PS00284">
    <property type="entry name" value="SERPIN"/>
    <property type="match status" value="1"/>
</dbReference>
<dbReference type="Gene3D" id="2.30.39.10">
    <property type="entry name" value="Alpha-1-antitrypsin, domain 1"/>
    <property type="match status" value="1"/>
</dbReference>
<dbReference type="InterPro" id="IPR042178">
    <property type="entry name" value="Serpin_sf_1"/>
</dbReference>
<sequence length="427" mass="48251">MQQYRPTPERKQQIPRKISHSLRTMWVKILVSLCLLISVGADKKLSNHATILADNSANLAFNLYQNMAKEKDVENILISPVVIASSLGLVALGGKASTASQVKTVLSGDKVKDENLHSGLAELLSEVSNPKERNVTWKINNRLYGPSSVSFSDDFMKNSKKHYNYEHAKINFRDKKSAIKAINDWASKSTDGKLPSVTKDVEKTDGAMIINAMFYKPHWDEHFHHQMVDNRGFLVHHSYTVAISMMHRTGIYGFYDDTANSLFVLEMPLAHKKSSVILIMPYHVESLERLEKMLTRKQLDIWQSKMEQRAVAVSLPKVSMEVSHNLQKYLKGLGITEAMDKTKADLSNISGKKNLYLANVLHASAFEWDIAGNPADTSIFGTDKVKNPKLFYADHPFIFLVKDKITSSILFIGRMVRPKGDKMRDEL</sequence>
<dbReference type="GO" id="GO:0004867">
    <property type="term" value="F:serine-type endopeptidase inhibitor activity"/>
    <property type="evidence" value="ECO:0007669"/>
    <property type="project" value="InterPro"/>
</dbReference>
<evidence type="ECO:0000256" key="2">
    <source>
        <dbReference type="ARBA" id="ARBA00009500"/>
    </source>
</evidence>
<comment type="caution">
    <text evidence="12">The sequence shown here is derived from an EMBL/GenBank/DDBJ whole genome shotgun (WGS) entry which is preliminary data.</text>
</comment>
<dbReference type="InterPro" id="IPR023795">
    <property type="entry name" value="Serpin_CS"/>
</dbReference>
<evidence type="ECO:0000313" key="12">
    <source>
        <dbReference type="EMBL" id="KAF7700953.1"/>
    </source>
</evidence>
<comment type="function">
    <text evidence="8">Binds specifically to collagen. Could be involved as a chaperone in the biosynthetic pathway of collagen.</text>
</comment>
<dbReference type="AlphaFoldDB" id="A0A8T0B6D1"/>
<reference evidence="12" key="1">
    <citation type="submission" date="2020-08" db="EMBL/GenBank/DDBJ databases">
        <title>Chromosome-level assembly of Southern catfish (Silurus meridionalis) provides insights into visual adaptation to the nocturnal and benthic lifestyles.</title>
        <authorList>
            <person name="Zhang Y."/>
            <person name="Wang D."/>
            <person name="Peng Z."/>
        </authorList>
    </citation>
    <scope>NUCLEOTIDE SEQUENCE</scope>
    <source>
        <strain evidence="12">SWU-2019-XX</strain>
        <tissue evidence="12">Muscle</tissue>
    </source>
</reference>
<dbReference type="SUPFAM" id="SSF56574">
    <property type="entry name" value="Serpins"/>
    <property type="match status" value="1"/>
</dbReference>
<dbReference type="InterPro" id="IPR000215">
    <property type="entry name" value="Serpin_fam"/>
</dbReference>
<comment type="subcellular location">
    <subcellularLocation>
        <location evidence="1">Endoplasmic reticulum lumen</location>
    </subcellularLocation>
</comment>
<name>A0A8T0B6D1_SILME</name>
<dbReference type="PANTHER" id="PTHR11461">
    <property type="entry name" value="SERINE PROTEASE INHIBITOR, SERPIN"/>
    <property type="match status" value="1"/>
</dbReference>
<dbReference type="GO" id="GO:0005788">
    <property type="term" value="C:endoplasmic reticulum lumen"/>
    <property type="evidence" value="ECO:0007669"/>
    <property type="project" value="UniProtKB-SubCell"/>
</dbReference>
<keyword evidence="5" id="KW-0256">Endoplasmic reticulum</keyword>
<feature type="domain" description="Serpin" evidence="11">
    <location>
        <begin position="61"/>
        <end position="418"/>
    </location>
</feature>
<evidence type="ECO:0000256" key="5">
    <source>
        <dbReference type="ARBA" id="ARBA00022824"/>
    </source>
</evidence>
<evidence type="ECO:0000256" key="3">
    <source>
        <dbReference type="ARBA" id="ARBA00013551"/>
    </source>
</evidence>
<evidence type="ECO:0000256" key="4">
    <source>
        <dbReference type="ARBA" id="ARBA00022729"/>
    </source>
</evidence>
<dbReference type="FunFam" id="3.30.497.10:FF:000034">
    <property type="entry name" value="SERPINH1 isoform 13"/>
    <property type="match status" value="1"/>
</dbReference>
<dbReference type="InterPro" id="IPR036186">
    <property type="entry name" value="Serpin_sf"/>
</dbReference>
<comment type="similarity">
    <text evidence="2 10">Belongs to the serpin family.</text>
</comment>